<dbReference type="KEGG" id="mtun:MTUNDRAET4_2249"/>
<dbReference type="PIRSF" id="PIRSF029730">
    <property type="entry name" value="UCP029730"/>
    <property type="match status" value="1"/>
</dbReference>
<dbReference type="InterPro" id="IPR007709">
    <property type="entry name" value="N-FG_amidohydro"/>
</dbReference>
<dbReference type="Gene3D" id="3.40.630.40">
    <property type="entry name" value="Zn-dependent exopeptidases"/>
    <property type="match status" value="1"/>
</dbReference>
<reference evidence="1 2" key="1">
    <citation type="submission" date="2019-03" db="EMBL/GenBank/DDBJ databases">
        <authorList>
            <person name="Kox A.R. M."/>
        </authorList>
    </citation>
    <scope>NUCLEOTIDE SEQUENCE [LARGE SCALE GENOMIC DNA]</scope>
    <source>
        <strain evidence="1">MTUNDRAET4 annotated genome</strain>
    </source>
</reference>
<dbReference type="SUPFAM" id="SSF53187">
    <property type="entry name" value="Zn-dependent exopeptidases"/>
    <property type="match status" value="1"/>
</dbReference>
<dbReference type="GO" id="GO:0016787">
    <property type="term" value="F:hydrolase activity"/>
    <property type="evidence" value="ECO:0007669"/>
    <property type="project" value="UniProtKB-KW"/>
</dbReference>
<dbReference type="AlphaFoldDB" id="A0A4U8Z1I7"/>
<dbReference type="Proteomes" id="UP000294360">
    <property type="component" value="Chromosome"/>
</dbReference>
<dbReference type="InterPro" id="IPR011227">
    <property type="entry name" value="UCP029730"/>
</dbReference>
<proteinExistence type="predicted"/>
<keyword evidence="1" id="KW-0378">Hydrolase</keyword>
<organism evidence="1 2">
    <name type="scientific">Methylocella tundrae</name>
    <dbReference type="NCBI Taxonomy" id="227605"/>
    <lineage>
        <taxon>Bacteria</taxon>
        <taxon>Pseudomonadati</taxon>
        <taxon>Pseudomonadota</taxon>
        <taxon>Alphaproteobacteria</taxon>
        <taxon>Hyphomicrobiales</taxon>
        <taxon>Beijerinckiaceae</taxon>
        <taxon>Methylocella</taxon>
    </lineage>
</organism>
<dbReference type="Pfam" id="PF05013">
    <property type="entry name" value="FGase"/>
    <property type="match status" value="1"/>
</dbReference>
<gene>
    <name evidence="1" type="ORF">MTUNDRAET4_2249</name>
</gene>
<dbReference type="OrthoDB" id="9815326at2"/>
<accession>A0A4U8Z1I7</accession>
<dbReference type="RefSeq" id="WP_134489372.1">
    <property type="nucleotide sequence ID" value="NZ_LR536450.1"/>
</dbReference>
<dbReference type="EMBL" id="LR536450">
    <property type="protein sequence ID" value="VFU09142.1"/>
    <property type="molecule type" value="Genomic_DNA"/>
</dbReference>
<evidence type="ECO:0000313" key="1">
    <source>
        <dbReference type="EMBL" id="VFU09142.1"/>
    </source>
</evidence>
<name>A0A4U8Z1I7_METTU</name>
<protein>
    <submittedName>
        <fullName evidence="1">N-formylglutamate amidohydrolase</fullName>
    </submittedName>
</protein>
<sequence length="272" mass="29330">MDHPPGSRLQPAAAYDAIEQIDGPLGAGVLLICDHAANALPDSYGTLGLPRSELERHIGYDIGAAAVTRRLAALLDAPAVLSHFSRLLIDPNRGADDPTLVMQLSDGAIVPGNAGISADEIERRLTRYWRPYRAAVSHHIEAMMKAGPLPALVSIHSFTPSWKGARRPSEIGILWDSDPRLAKPLIAALAEAGVKVGDNEPYDGALEGDTLDEEATRRGLAGLLIEIRQDLIAAEDQAIAYAERLAPILQAVLKRPELRQLAFYKSRTGRHA</sequence>
<evidence type="ECO:0000313" key="2">
    <source>
        <dbReference type="Proteomes" id="UP000294360"/>
    </source>
</evidence>